<evidence type="ECO:0000256" key="3">
    <source>
        <dbReference type="ARBA" id="ARBA00022729"/>
    </source>
</evidence>
<dbReference type="Proteomes" id="UP000235346">
    <property type="component" value="Unassembled WGS sequence"/>
</dbReference>
<name>A0A2N7TH58_9GAMM</name>
<evidence type="ECO:0000313" key="4">
    <source>
        <dbReference type="EMBL" id="PMR67499.1"/>
    </source>
</evidence>
<keyword evidence="3" id="KW-0732">Signal</keyword>
<keyword evidence="5" id="KW-1185">Reference proteome</keyword>
<sequence>MQELNASPRATRSLAPLCLSVLLGAGFALSLPGLAGITQQAQASDTKTLRAVALHRTGESYKKWHWLDERLQEETDGRYSLEIVTADELGMSGTEFLRVLSSGMIDFAEITTGYVAGDFPMIEASELPGLASSYDDYRAITDAWMTHVVAENEDRMGGKVISSFAWGPMHLYSTFPVDELSDLEGKKIRVFSSSQAKYLEELGAEPMSLPMSELYGALQRGLIDGMVTGAEHIGRMSLWETTDHVSDIGIAPATGYIVVSQRTWNDLPDEVQATIEEFSDEFSDEGWRLGMKNAELGFEIAQENGMNLDHAQLPEAWWNDIQNISQEVVLPWWPGRVSDSEGAAQSFNTHIAPLSGIRIE</sequence>
<dbReference type="NCBIfam" id="NF037995">
    <property type="entry name" value="TRAP_S1"/>
    <property type="match status" value="1"/>
</dbReference>
<dbReference type="AlphaFoldDB" id="A0A2N7TH58"/>
<comment type="caution">
    <text evidence="4">The sequence shown here is derived from an EMBL/GenBank/DDBJ whole genome shotgun (WGS) entry which is preliminary data.</text>
</comment>
<dbReference type="InterPro" id="IPR038404">
    <property type="entry name" value="TRAP_DctP_sf"/>
</dbReference>
<proteinExistence type="inferred from homology"/>
<comment type="similarity">
    <text evidence="1">Belongs to the bacterial solute-binding protein 7 family.</text>
</comment>
<dbReference type="EMBL" id="PNRE01000090">
    <property type="protein sequence ID" value="PMR67499.1"/>
    <property type="molecule type" value="Genomic_DNA"/>
</dbReference>
<dbReference type="RefSeq" id="WP_102629515.1">
    <property type="nucleotide sequence ID" value="NZ_PDOH01000056.1"/>
</dbReference>
<evidence type="ECO:0000256" key="1">
    <source>
        <dbReference type="ARBA" id="ARBA00009023"/>
    </source>
</evidence>
<evidence type="ECO:0000313" key="5">
    <source>
        <dbReference type="Proteomes" id="UP000235346"/>
    </source>
</evidence>
<dbReference type="Pfam" id="PF03480">
    <property type="entry name" value="DctP"/>
    <property type="match status" value="1"/>
</dbReference>
<accession>A0A2N7TH58</accession>
<evidence type="ECO:0000256" key="2">
    <source>
        <dbReference type="ARBA" id="ARBA00022448"/>
    </source>
</evidence>
<keyword evidence="2" id="KW-0813">Transport</keyword>
<evidence type="ECO:0008006" key="6">
    <source>
        <dbReference type="Google" id="ProtNLM"/>
    </source>
</evidence>
<dbReference type="Gene3D" id="3.40.190.170">
    <property type="entry name" value="Bacterial extracellular solute-binding protein, family 7"/>
    <property type="match status" value="1"/>
</dbReference>
<reference evidence="4 5" key="1">
    <citation type="submission" date="2018-01" db="EMBL/GenBank/DDBJ databases">
        <title>Halomonas endophytica sp. nov., isolated from storage liquid in the stems of Populus euphratica.</title>
        <authorList>
            <person name="Chen C."/>
        </authorList>
    </citation>
    <scope>NUCLEOTIDE SEQUENCE [LARGE SCALE GENOMIC DNA]</scope>
    <source>
        <strain evidence="4 5">DSM 26881</strain>
    </source>
</reference>
<dbReference type="InterPro" id="IPR018389">
    <property type="entry name" value="DctP_fam"/>
</dbReference>
<dbReference type="PANTHER" id="PTHR33376">
    <property type="match status" value="1"/>
</dbReference>
<dbReference type="GO" id="GO:0055085">
    <property type="term" value="P:transmembrane transport"/>
    <property type="evidence" value="ECO:0007669"/>
    <property type="project" value="InterPro"/>
</dbReference>
<gene>
    <name evidence="4" type="ORF">C1H66_19395</name>
</gene>
<organism evidence="4 5">
    <name type="scientific">Halomonas heilongjiangensis</name>
    <dbReference type="NCBI Taxonomy" id="1387883"/>
    <lineage>
        <taxon>Bacteria</taxon>
        <taxon>Pseudomonadati</taxon>
        <taxon>Pseudomonadota</taxon>
        <taxon>Gammaproteobacteria</taxon>
        <taxon>Oceanospirillales</taxon>
        <taxon>Halomonadaceae</taxon>
        <taxon>Halomonas</taxon>
    </lineage>
</organism>
<protein>
    <recommendedName>
        <fullName evidence="6">C4-dicarboxylate ABC transporter substrate-binding protein</fullName>
    </recommendedName>
</protein>
<dbReference type="OrthoDB" id="9177965at2"/>
<dbReference type="PANTHER" id="PTHR33376:SF7">
    <property type="entry name" value="C4-DICARBOXYLATE-BINDING PROTEIN DCTB"/>
    <property type="match status" value="1"/>
</dbReference>